<protein>
    <recommendedName>
        <fullName evidence="3">DDE-1 domain-containing protein</fullName>
    </recommendedName>
</protein>
<dbReference type="Gene3D" id="1.10.10.60">
    <property type="entry name" value="Homeodomain-like"/>
    <property type="match status" value="1"/>
</dbReference>
<dbReference type="Proteomes" id="UP000186922">
    <property type="component" value="Unassembled WGS sequence"/>
</dbReference>
<dbReference type="AlphaFoldDB" id="A0A1D1VZ26"/>
<dbReference type="EMBL" id="BDGG01000010">
    <property type="protein sequence ID" value="GAV03869.1"/>
    <property type="molecule type" value="Genomic_DNA"/>
</dbReference>
<sequence length="524" mass="59386">MDDAVRAVKEGGITMYAAAKQHGICRETLRHRILGRHSKSSGGQQKFPPWQERSLANFLISCCDEAIPLNRNHCIGLFSHVATKLGLTNTKFDDKYVRRFLKRHAELSIRVTHASNRKKAREWTMERCEEYIAKLQKLHDEGYFERAEQVWNLDETDFDTAEMYDRVIARKGARQIPSLYDGTEKECVTILPCGNAAGIQLKFMALYAGKVHVRSRLDDTEGMCYHAVNSFGYMDEIHFANYMKQVVFPALTEGKSIIFVDGHFSHINNVTLSYYCEEFTQDTGKKVAIFCLPAGQTSHLQPWYASAFGGVKKKYKMYLQGCPEKYAFNIGDCLKSGFQKCGLYPFSPNVIRSTVKSYNDPTVSNSRKSTQEISQDFTALFEVLRSQHHISSESDLQDFKEFTLLKQRGITPEVVLASAVQKTLMGAAPTKLRRAKNEHLSTESGALVNEATWEEHRDKVKADKANVTAKKTAKRKAPEPGDISVDPTRKPRKAAVRKTAATVLHRKGRHRRRKLLHGNVETPP</sequence>
<gene>
    <name evidence="4" type="primary">RvY_14238-1</name>
    <name evidence="4" type="synonym">RvY_14238.1</name>
    <name evidence="4" type="ORF">RvY_14238</name>
</gene>
<evidence type="ECO:0000256" key="2">
    <source>
        <dbReference type="SAM" id="MobiDB-lite"/>
    </source>
</evidence>
<name>A0A1D1VZ26_RAMVA</name>
<evidence type="ECO:0000313" key="5">
    <source>
        <dbReference type="Proteomes" id="UP000186922"/>
    </source>
</evidence>
<feature type="region of interest" description="Disordered" evidence="2">
    <location>
        <begin position="465"/>
        <end position="501"/>
    </location>
</feature>
<dbReference type="InterPro" id="IPR009057">
    <property type="entry name" value="Homeodomain-like_sf"/>
</dbReference>
<organism evidence="4 5">
    <name type="scientific">Ramazzottius varieornatus</name>
    <name type="common">Water bear</name>
    <name type="synonym">Tardigrade</name>
    <dbReference type="NCBI Taxonomy" id="947166"/>
    <lineage>
        <taxon>Eukaryota</taxon>
        <taxon>Metazoa</taxon>
        <taxon>Ecdysozoa</taxon>
        <taxon>Tardigrada</taxon>
        <taxon>Eutardigrada</taxon>
        <taxon>Parachela</taxon>
        <taxon>Hypsibioidea</taxon>
        <taxon>Ramazzottiidae</taxon>
        <taxon>Ramazzottius</taxon>
    </lineage>
</organism>
<evidence type="ECO:0000313" key="4">
    <source>
        <dbReference type="EMBL" id="GAV03869.1"/>
    </source>
</evidence>
<reference evidence="4 5" key="1">
    <citation type="journal article" date="2016" name="Nat. Commun.">
        <title>Extremotolerant tardigrade genome and improved radiotolerance of human cultured cells by tardigrade-unique protein.</title>
        <authorList>
            <person name="Hashimoto T."/>
            <person name="Horikawa D.D."/>
            <person name="Saito Y."/>
            <person name="Kuwahara H."/>
            <person name="Kozuka-Hata H."/>
            <person name="Shin-I T."/>
            <person name="Minakuchi Y."/>
            <person name="Ohishi K."/>
            <person name="Motoyama A."/>
            <person name="Aizu T."/>
            <person name="Enomoto A."/>
            <person name="Kondo K."/>
            <person name="Tanaka S."/>
            <person name="Hara Y."/>
            <person name="Koshikawa S."/>
            <person name="Sagara H."/>
            <person name="Miura T."/>
            <person name="Yokobori S."/>
            <person name="Miyagawa K."/>
            <person name="Suzuki Y."/>
            <person name="Kubo T."/>
            <person name="Oyama M."/>
            <person name="Kohara Y."/>
            <person name="Fujiyama A."/>
            <person name="Arakawa K."/>
            <person name="Katayama T."/>
            <person name="Toyoda A."/>
            <person name="Kunieda T."/>
        </authorList>
    </citation>
    <scope>NUCLEOTIDE SEQUENCE [LARGE SCALE GENOMIC DNA]</scope>
    <source>
        <strain evidence="4 5">YOKOZUNA-1</strain>
    </source>
</reference>
<feature type="domain" description="DDE-1" evidence="3">
    <location>
        <begin position="186"/>
        <end position="319"/>
    </location>
</feature>
<dbReference type="SUPFAM" id="SSF46689">
    <property type="entry name" value="Homeodomain-like"/>
    <property type="match status" value="1"/>
</dbReference>
<dbReference type="InterPro" id="IPR004875">
    <property type="entry name" value="DDE_SF_endonuclease_dom"/>
</dbReference>
<dbReference type="GO" id="GO:0005634">
    <property type="term" value="C:nucleus"/>
    <property type="evidence" value="ECO:0007669"/>
    <property type="project" value="UniProtKB-SubCell"/>
</dbReference>
<keyword evidence="5" id="KW-1185">Reference proteome</keyword>
<dbReference type="OrthoDB" id="5425161at2759"/>
<proteinExistence type="predicted"/>
<accession>A0A1D1VZ26</accession>
<dbReference type="Pfam" id="PF03184">
    <property type="entry name" value="DDE_1"/>
    <property type="match status" value="1"/>
</dbReference>
<dbReference type="GO" id="GO:0003676">
    <property type="term" value="F:nucleic acid binding"/>
    <property type="evidence" value="ECO:0007669"/>
    <property type="project" value="InterPro"/>
</dbReference>
<evidence type="ECO:0000259" key="3">
    <source>
        <dbReference type="Pfam" id="PF03184"/>
    </source>
</evidence>
<comment type="subcellular location">
    <subcellularLocation>
        <location evidence="1">Nucleus</location>
    </subcellularLocation>
</comment>
<comment type="caution">
    <text evidence="4">The sequence shown here is derived from an EMBL/GenBank/DDBJ whole genome shotgun (WGS) entry which is preliminary data.</text>
</comment>
<evidence type="ECO:0000256" key="1">
    <source>
        <dbReference type="ARBA" id="ARBA00004123"/>
    </source>
</evidence>